<feature type="compositionally biased region" description="Basic residues" evidence="3">
    <location>
        <begin position="689"/>
        <end position="698"/>
    </location>
</feature>
<feature type="region of interest" description="Disordered" evidence="3">
    <location>
        <begin position="1134"/>
        <end position="1193"/>
    </location>
</feature>
<feature type="compositionally biased region" description="Polar residues" evidence="3">
    <location>
        <begin position="1764"/>
        <end position="1783"/>
    </location>
</feature>
<feature type="compositionally biased region" description="Polar residues" evidence="3">
    <location>
        <begin position="717"/>
        <end position="733"/>
    </location>
</feature>
<feature type="compositionally biased region" description="Polar residues" evidence="3">
    <location>
        <begin position="2162"/>
        <end position="2172"/>
    </location>
</feature>
<evidence type="ECO:0000256" key="3">
    <source>
        <dbReference type="SAM" id="MobiDB-lite"/>
    </source>
</evidence>
<feature type="compositionally biased region" description="Pro residues" evidence="3">
    <location>
        <begin position="1364"/>
        <end position="1384"/>
    </location>
</feature>
<feature type="compositionally biased region" description="Basic residues" evidence="3">
    <location>
        <begin position="831"/>
        <end position="843"/>
    </location>
</feature>
<feature type="region of interest" description="Disordered" evidence="3">
    <location>
        <begin position="19"/>
        <end position="40"/>
    </location>
</feature>
<feature type="compositionally biased region" description="Polar residues" evidence="3">
    <location>
        <begin position="1901"/>
        <end position="1945"/>
    </location>
</feature>
<dbReference type="InterPro" id="IPR026947">
    <property type="entry name" value="UBN_middle_dom"/>
</dbReference>
<feature type="compositionally biased region" description="Polar residues" evidence="3">
    <location>
        <begin position="1732"/>
        <end position="1755"/>
    </location>
</feature>
<organism evidence="6">
    <name type="scientific">Cyprideis torosa</name>
    <dbReference type="NCBI Taxonomy" id="163714"/>
    <lineage>
        <taxon>Eukaryota</taxon>
        <taxon>Metazoa</taxon>
        <taxon>Ecdysozoa</taxon>
        <taxon>Arthropoda</taxon>
        <taxon>Crustacea</taxon>
        <taxon>Oligostraca</taxon>
        <taxon>Ostracoda</taxon>
        <taxon>Podocopa</taxon>
        <taxon>Podocopida</taxon>
        <taxon>Cytherocopina</taxon>
        <taxon>Cytheroidea</taxon>
        <taxon>Cytherideidae</taxon>
        <taxon>Cyprideis</taxon>
    </lineage>
</organism>
<feature type="compositionally biased region" description="Low complexity" evidence="3">
    <location>
        <begin position="1478"/>
        <end position="1491"/>
    </location>
</feature>
<dbReference type="InterPro" id="IPR014840">
    <property type="entry name" value="HRD"/>
</dbReference>
<feature type="region of interest" description="Disordered" evidence="3">
    <location>
        <begin position="667"/>
        <end position="919"/>
    </location>
</feature>
<feature type="compositionally biased region" description="Low complexity" evidence="3">
    <location>
        <begin position="2113"/>
        <end position="2127"/>
    </location>
</feature>
<dbReference type="OrthoDB" id="68076at2759"/>
<feature type="compositionally biased region" description="Pro residues" evidence="3">
    <location>
        <begin position="1453"/>
        <end position="1464"/>
    </location>
</feature>
<feature type="compositionally biased region" description="Pro residues" evidence="3">
    <location>
        <begin position="1345"/>
        <end position="1355"/>
    </location>
</feature>
<feature type="compositionally biased region" description="Low complexity" evidence="3">
    <location>
        <begin position="1840"/>
        <end position="1860"/>
    </location>
</feature>
<dbReference type="GO" id="GO:0006325">
    <property type="term" value="P:chromatin organization"/>
    <property type="evidence" value="ECO:0007669"/>
    <property type="project" value="TreeGrafter"/>
</dbReference>
<feature type="compositionally biased region" description="Low complexity" evidence="3">
    <location>
        <begin position="813"/>
        <end position="828"/>
    </location>
</feature>
<dbReference type="Pfam" id="PF08729">
    <property type="entry name" value="HUN"/>
    <property type="match status" value="1"/>
</dbReference>
<proteinExistence type="predicted"/>
<feature type="compositionally biased region" description="Low complexity" evidence="3">
    <location>
        <begin position="1220"/>
        <end position="1238"/>
    </location>
</feature>
<evidence type="ECO:0000259" key="4">
    <source>
        <dbReference type="Pfam" id="PF08729"/>
    </source>
</evidence>
<keyword evidence="1" id="KW-0597">Phosphoprotein</keyword>
<feature type="compositionally biased region" description="Low complexity" evidence="3">
    <location>
        <begin position="1621"/>
        <end position="1637"/>
    </location>
</feature>
<feature type="region of interest" description="Disordered" evidence="3">
    <location>
        <begin position="2050"/>
        <end position="2240"/>
    </location>
</feature>
<feature type="compositionally biased region" description="Gly residues" evidence="3">
    <location>
        <begin position="1167"/>
        <end position="1178"/>
    </location>
</feature>
<feature type="compositionally biased region" description="Polar residues" evidence="3">
    <location>
        <begin position="855"/>
        <end position="881"/>
    </location>
</feature>
<feature type="domain" description="Hpc2-related" evidence="4">
    <location>
        <begin position="436"/>
        <end position="481"/>
    </location>
</feature>
<feature type="region of interest" description="Disordered" evidence="3">
    <location>
        <begin position="486"/>
        <end position="627"/>
    </location>
</feature>
<feature type="compositionally biased region" description="Low complexity" evidence="3">
    <location>
        <begin position="1539"/>
        <end position="1555"/>
    </location>
</feature>
<evidence type="ECO:0000256" key="2">
    <source>
        <dbReference type="SAM" id="Coils"/>
    </source>
</evidence>
<dbReference type="Pfam" id="PF14075">
    <property type="entry name" value="UBN_AB"/>
    <property type="match status" value="1"/>
</dbReference>
<evidence type="ECO:0000259" key="5">
    <source>
        <dbReference type="Pfam" id="PF14075"/>
    </source>
</evidence>
<dbReference type="PANTHER" id="PTHR21669:SF28">
    <property type="entry name" value="YEMANUCLEIN"/>
    <property type="match status" value="1"/>
</dbReference>
<feature type="region of interest" description="Disordered" evidence="3">
    <location>
        <begin position="1214"/>
        <end position="1999"/>
    </location>
</feature>
<feature type="compositionally biased region" description="Low complexity" evidence="3">
    <location>
        <begin position="2050"/>
        <end position="2077"/>
    </location>
</feature>
<feature type="compositionally biased region" description="Polar residues" evidence="3">
    <location>
        <begin position="1819"/>
        <end position="1839"/>
    </location>
</feature>
<feature type="compositionally biased region" description="Low complexity" evidence="3">
    <location>
        <begin position="1690"/>
        <end position="1700"/>
    </location>
</feature>
<feature type="compositionally biased region" description="Basic and acidic residues" evidence="3">
    <location>
        <begin position="571"/>
        <end position="581"/>
    </location>
</feature>
<feature type="compositionally biased region" description="Polar residues" evidence="3">
    <location>
        <begin position="1426"/>
        <end position="1437"/>
    </location>
</feature>
<feature type="compositionally biased region" description="Low complexity" evidence="3">
    <location>
        <begin position="1884"/>
        <end position="1898"/>
    </location>
</feature>
<evidence type="ECO:0000313" key="6">
    <source>
        <dbReference type="EMBL" id="CAD7224678.1"/>
    </source>
</evidence>
<dbReference type="PANTHER" id="PTHR21669">
    <property type="entry name" value="CAPZ-INTERACTING PROTEIN AND RELATED PROTEINS"/>
    <property type="match status" value="1"/>
</dbReference>
<feature type="compositionally biased region" description="Low complexity" evidence="3">
    <location>
        <begin position="1653"/>
        <end position="1667"/>
    </location>
</feature>
<feature type="compositionally biased region" description="Low complexity" evidence="3">
    <location>
        <begin position="1307"/>
        <end position="1319"/>
    </location>
</feature>
<reference evidence="6" key="1">
    <citation type="submission" date="2020-11" db="EMBL/GenBank/DDBJ databases">
        <authorList>
            <person name="Tran Van P."/>
        </authorList>
    </citation>
    <scope>NUCLEOTIDE SEQUENCE</scope>
</reference>
<keyword evidence="2" id="KW-0175">Coiled coil</keyword>
<feature type="compositionally biased region" description="Low complexity" evidence="3">
    <location>
        <begin position="1500"/>
        <end position="1521"/>
    </location>
</feature>
<accession>A0A7R8ZMD5</accession>
<feature type="compositionally biased region" description="Low complexity" evidence="3">
    <location>
        <begin position="541"/>
        <end position="563"/>
    </location>
</feature>
<dbReference type="GO" id="GO:0005634">
    <property type="term" value="C:nucleus"/>
    <property type="evidence" value="ECO:0007669"/>
    <property type="project" value="TreeGrafter"/>
</dbReference>
<feature type="compositionally biased region" description="Polar residues" evidence="3">
    <location>
        <begin position="2093"/>
        <end position="2112"/>
    </location>
</feature>
<protein>
    <submittedName>
        <fullName evidence="6">Uncharacterized protein</fullName>
    </submittedName>
</protein>
<feature type="compositionally biased region" description="Low complexity" evidence="3">
    <location>
        <begin position="748"/>
        <end position="773"/>
    </location>
</feature>
<feature type="compositionally biased region" description="Basic residues" evidence="3">
    <location>
        <begin position="599"/>
        <end position="610"/>
    </location>
</feature>
<dbReference type="EMBL" id="OB660417">
    <property type="protein sequence ID" value="CAD7224678.1"/>
    <property type="molecule type" value="Genomic_DNA"/>
</dbReference>
<feature type="compositionally biased region" description="Polar residues" evidence="3">
    <location>
        <begin position="2221"/>
        <end position="2231"/>
    </location>
</feature>
<feature type="compositionally biased region" description="Polar residues" evidence="3">
    <location>
        <begin position="1270"/>
        <end position="1282"/>
    </location>
</feature>
<feature type="compositionally biased region" description="Polar residues" evidence="3">
    <location>
        <begin position="1252"/>
        <end position="1262"/>
    </location>
</feature>
<gene>
    <name evidence="6" type="ORF">CTOB1V02_LOCUS2633</name>
</gene>
<feature type="compositionally biased region" description="Low complexity" evidence="3">
    <location>
        <begin position="1969"/>
        <end position="1996"/>
    </location>
</feature>
<name>A0A7R8ZMD5_9CRUS</name>
<feature type="compositionally biased region" description="Polar residues" evidence="3">
    <location>
        <begin position="1146"/>
        <end position="1163"/>
    </location>
</feature>
<evidence type="ECO:0000256" key="1">
    <source>
        <dbReference type="ARBA" id="ARBA00022553"/>
    </source>
</evidence>
<feature type="region of interest" description="Disordered" evidence="3">
    <location>
        <begin position="380"/>
        <end position="410"/>
    </location>
</feature>
<feature type="coiled-coil region" evidence="2">
    <location>
        <begin position="180"/>
        <end position="296"/>
    </location>
</feature>
<feature type="domain" description="Ubinuclein middle" evidence="5">
    <location>
        <begin position="929"/>
        <end position="1123"/>
    </location>
</feature>
<feature type="compositionally biased region" description="Low complexity" evidence="3">
    <location>
        <begin position="882"/>
        <end position="919"/>
    </location>
</feature>
<feature type="compositionally biased region" description="Low complexity" evidence="3">
    <location>
        <begin position="1708"/>
        <end position="1721"/>
    </location>
</feature>
<sequence length="2240" mass="240777">MGGITRLNYEERSPLLQDLNKSRGKAIQVPDSDDERSSSFDFSAEHDGIEHTNLNPDAIRKFQEQLTYLENRVREMERGTERPQCLNLKRTANEVVQSADPQEDSHLQARDKNEVQRITVGIPRSWSSASENTSGIFEEPVPHERVSGHEQEVSTVAVDVEKVDRRFLSQEERYSYKNSITTLEQKCFELEIQLEEFVEREKTVRKQLEDARYAAKKLQEEKRTLEQTVHSSAGRESQELKEMQESFQAIVQERDRRIRRLEADVAHWKREAGEWKEQKFKDERNLKTKVSDLEAELLRSQTANQILQNHLQMLVCGTLVLVIMADSRRVSFTTLTSVPPMARREERVEDPSQGTVRLKVRMGGKRYCFNFADMVSKNSVKRSSKGGRSSKASGGGASGATAPLGEGDEDDTDVRAAAKYFENKYGGSGRKHMSLHDYHELAEGYDDEDSFIDNEEAFEEKLSEDLMPEHGGYYVNVGSVQLRKAPPLPKGIEQPSRRKKVAVISSDSSDSEGAPGQGNGAEKTKNKKSKKGAGPPRVDPSSGSSSSGSSSSGSSSEGSSSEDSSSDEDDNKAPGRKKDLLVPKTPIKKMQGSQAAAKKILKKNLLKKKLAATPTQKAPVKKGKTVKEHLAAKRQITLQGEGKDGQAQRVSSLASIESTIDDVIKGMVVQENPGRPPKVSRPPGEGKMPRGRPRKKLKLNPVPPASDTIPVLPSNGPLPSSQTLETNQRTVTPSLPKPSEPGVVLFPSSSGSDSSSGSSSSSSSSDSSESGDSSSDEEPVPGAASQQPTAKHKPLLAVRPESKKRKLLAGDVSSQRDSSSQSTLSTTLGPSKRKRLPNGKRSFHPPGSRPPTAIVSPSSSANVEGLNTTNYPQAVNKNFLPSVSEQGSSSSPAVAVVPPQAKSQTTASSSPVPSATEASANTCTRLTILPDNLPAEVVQEIEDIKGLPCQGKDSSTETGKSEKFEQLLLRIGKRTRTMDVETRGLIFSHLATALAESSGDLMREARELAKKEEHRRLDEPLERLARAIRLVMPAQEDAYAAELRNLPTDEARKPGPKRGQARKKFYWNEETIEFFSDVVKIKLKMFSEESPEESCEDYVKGFFERNVKNLWPKGWMNARELIKQAKPIMVAHLSKSKRPSPVGPSSVASTSRQSSGSTDATQRSRGSGTGGAPSGSGGKLWPEPQPESATLPTMGKLWSDDALRKIFAETEKLVKEKSKVQPSASSAASSSGVQAVSKPAATTAGSCLPQKPKSSSEVSETNRLPPKKSPTASSSGTPCSSTPLPPFSALKKLSPGSSAAQSALKKPTPSTPSSTGGSSAVSLCRDEDEIKRAISAIEGFDTPSAPSPFNSPPPVPKEDSKLPPRAPPLFSPPPLPVPMTPSPPVSSQKADTTSSPSPFSSPTPPRHHALSASPTIERIKTPPTPGSNMSALNLSSTPDPPTVSPLHKGTLQPPKPPSPPPPTPGRQLPPSSLPHPPTTSTTTVPLSAKTTVPLPHRHATPSSSPLSRRTPSPLTVVTSSTAPLPPSSRPPSQHNPRITSPVSSSPLTGVTSSSAPLPPSSRPPSQHNPRIPSPTVAPSKRTPSPVTSFPPLPLLSLGSELDTSDILRDENPPRSFPSPPLAHTSSSSSKPKPGFSDSDGDALLAAVLNSLRSPLTTSAAPTTGASTKPERSYSSTMRDSYAGVGNTMGSSHSDSSTLLSRQPADQFPPKSSPSSSSSSRSAFVESRPQGDRSPQGTTPPWSTSQGKGTPSQSPQRCGGGELTSLPQAQGNASPQTLQGQDLSFTKPVQHRDKVKRGFFMPPCSDGTPSPLSQPKDLSHSQAKLQPFQTPTNKRSYQSFSASDLSPSNLPDSSNRNSDLSYSGPSSVSRQVKELQSKSVLPPKDITTPISIPSYSSDSDQYKSPQQSEFPSYQTKKSQEQSEFPSYQTKKSQEQSDFPSYQTKKSQAARRAASNREAVPVSLNKTGYVDSSSLDASASFSHRPVTASSSSYSTPSAQLNFSSHSNLGIDRLSSSNSIFNDLFGSSVLQTSSKQAVAPSAEGLAARVVPPTYFSTPSSTSSSSVPPQKNGSVSSRSSSNRTTEYSPGIPHNMLFPSSSTSSGREYAFKTSSLHPSYETSSPPSSSSYEEQFHSFMAASSSTAYSAKQIASALNPSPHKRHTGPIQTSPFQPKTNPDPPDYPDPVYQTPSAMSKLPFQQHEHHGTQKHSRSVRDAHQRPAPSYPSQGVYSGSSYGPPPREFR</sequence>